<keyword evidence="5" id="KW-1185">Reference proteome</keyword>
<keyword evidence="2" id="KW-0233">DNA recombination</keyword>
<dbReference type="InterPro" id="IPR013762">
    <property type="entry name" value="Integrase-like_cat_sf"/>
</dbReference>
<dbReference type="OrthoDB" id="937349at2"/>
<keyword evidence="1" id="KW-0238">DNA-binding</keyword>
<feature type="region of interest" description="Disordered" evidence="3">
    <location>
        <begin position="440"/>
        <end position="463"/>
    </location>
</feature>
<sequence>MRKYVTEKDLFVCFYFRRAKGSYTRPEGFPEDDILGTIYFRVSYQGKRFDICSSLVNCWRSQWVTGNRREPCRVVGEAPYPATETGEANAKIGALYSKILTLYAQLRHNPQFSISLLKGHVLGDKDMVWRKGDSTAVMDLAKAYLGYEEKRFRAGEIAKRTRYVRGRYIQLLEEYLTKTKQLGLEVADVRHETFDDYKFYLLTNLKYNPAYASKCLQYARQAFRWGKQNKIIAENPLSDYIIHKCESEPDTTHLEEEELSKLIQFDPYVLVDAGKISEEMARMMDEERDVLLFTCLTGMHDGDYQGKAYEILRDKTGHWIKGRRSKTKGRFEVPLDPYAMRIIRKYGGIDKLPTRSNKARNENLKLLGVLAEIPTYMTTKIGRKTFADRALNDMNMDTSDVATMLGHSDTKYLKHYAHIQNRRLIQKFVPLDTGKRDDIRRLPVDSKSEVESASESVPNQWSA</sequence>
<dbReference type="RefSeq" id="WP_154172268.1">
    <property type="nucleotide sequence ID" value="NZ_WJXZ01000001.1"/>
</dbReference>
<dbReference type="SUPFAM" id="SSF56349">
    <property type="entry name" value="DNA breaking-rejoining enzymes"/>
    <property type="match status" value="1"/>
</dbReference>
<reference evidence="4 5" key="1">
    <citation type="journal article" date="2018" name="Antonie Van Leeuwenhoek">
        <title>Larkinella terrae sp. nov., isolated from soil on Jeju Island, South Korea.</title>
        <authorList>
            <person name="Ten L.N."/>
            <person name="Jeon J."/>
            <person name="Park S.J."/>
            <person name="Park S."/>
            <person name="Lee S.Y."/>
            <person name="Kim M.K."/>
            <person name="Jung H.Y."/>
        </authorList>
    </citation>
    <scope>NUCLEOTIDE SEQUENCE [LARGE SCALE GENOMIC DNA]</scope>
    <source>
        <strain evidence="4 5">KCTC 52001</strain>
    </source>
</reference>
<evidence type="ECO:0000313" key="4">
    <source>
        <dbReference type="EMBL" id="MRS59867.1"/>
    </source>
</evidence>
<dbReference type="GO" id="GO:0003677">
    <property type="term" value="F:DNA binding"/>
    <property type="evidence" value="ECO:0007669"/>
    <property type="project" value="UniProtKB-KW"/>
</dbReference>
<dbReference type="EMBL" id="WJXZ01000001">
    <property type="protein sequence ID" value="MRS59867.1"/>
    <property type="molecule type" value="Genomic_DNA"/>
</dbReference>
<gene>
    <name evidence="4" type="ORF">GJJ30_01075</name>
</gene>
<dbReference type="GO" id="GO:0006310">
    <property type="term" value="P:DNA recombination"/>
    <property type="evidence" value="ECO:0007669"/>
    <property type="project" value="UniProtKB-KW"/>
</dbReference>
<accession>A0A7K0EDC4</accession>
<comment type="caution">
    <text evidence="4">The sequence shown here is derived from an EMBL/GenBank/DDBJ whole genome shotgun (WGS) entry which is preliminary data.</text>
</comment>
<evidence type="ECO:0000313" key="5">
    <source>
        <dbReference type="Proteomes" id="UP000441754"/>
    </source>
</evidence>
<protein>
    <recommendedName>
        <fullName evidence="6">Tyrosine-type recombinase/integrase</fullName>
    </recommendedName>
</protein>
<dbReference type="Proteomes" id="UP000441754">
    <property type="component" value="Unassembled WGS sequence"/>
</dbReference>
<dbReference type="AlphaFoldDB" id="A0A7K0EDC4"/>
<dbReference type="Gene3D" id="1.10.150.130">
    <property type="match status" value="1"/>
</dbReference>
<evidence type="ECO:0008006" key="6">
    <source>
        <dbReference type="Google" id="ProtNLM"/>
    </source>
</evidence>
<dbReference type="Gene3D" id="1.10.443.10">
    <property type="entry name" value="Intergrase catalytic core"/>
    <property type="match status" value="1"/>
</dbReference>
<dbReference type="InterPro" id="IPR050090">
    <property type="entry name" value="Tyrosine_recombinase_XerCD"/>
</dbReference>
<evidence type="ECO:0000256" key="3">
    <source>
        <dbReference type="SAM" id="MobiDB-lite"/>
    </source>
</evidence>
<dbReference type="InterPro" id="IPR011010">
    <property type="entry name" value="DNA_brk_join_enz"/>
</dbReference>
<organism evidence="4 5">
    <name type="scientific">Larkinella terrae</name>
    <dbReference type="NCBI Taxonomy" id="2025311"/>
    <lineage>
        <taxon>Bacteria</taxon>
        <taxon>Pseudomonadati</taxon>
        <taxon>Bacteroidota</taxon>
        <taxon>Cytophagia</taxon>
        <taxon>Cytophagales</taxon>
        <taxon>Spirosomataceae</taxon>
        <taxon>Larkinella</taxon>
    </lineage>
</organism>
<evidence type="ECO:0000256" key="2">
    <source>
        <dbReference type="ARBA" id="ARBA00023172"/>
    </source>
</evidence>
<dbReference type="GO" id="GO:0015074">
    <property type="term" value="P:DNA integration"/>
    <property type="evidence" value="ECO:0007669"/>
    <property type="project" value="InterPro"/>
</dbReference>
<dbReference type="PANTHER" id="PTHR30349">
    <property type="entry name" value="PHAGE INTEGRASE-RELATED"/>
    <property type="match status" value="1"/>
</dbReference>
<dbReference type="PANTHER" id="PTHR30349:SF64">
    <property type="entry name" value="PROPHAGE INTEGRASE INTD-RELATED"/>
    <property type="match status" value="1"/>
</dbReference>
<evidence type="ECO:0000256" key="1">
    <source>
        <dbReference type="ARBA" id="ARBA00023125"/>
    </source>
</evidence>
<feature type="compositionally biased region" description="Basic and acidic residues" evidence="3">
    <location>
        <begin position="440"/>
        <end position="450"/>
    </location>
</feature>
<name>A0A7K0EDC4_9BACT</name>
<proteinExistence type="predicted"/>
<dbReference type="InterPro" id="IPR010998">
    <property type="entry name" value="Integrase_recombinase_N"/>
</dbReference>